<sequence>MSINMEEDGLLLFQKRIEAKLLYDHKILLNVTGIDALAIVCIKLYDLDSLTDKHMSQGPYHPKKQADLYWAHNSVAEALNLFHYQWLPIDKRATEADVIRRVFPFIEKCFDDRKDTGHIFDVIISHLDFEYGCAEGGSTSLKWINEANIKPNTAAINDVTVPELAINGLDMMVEMITIPKHYVCILNKYGPISFPDKTKSFYKHSMPSLILTCDITPCHTHEKIVRTRIIDQDEIHTISVLNKHQDIGYKEKSESFDYKKTKEMTHKP</sequence>
<keyword evidence="2" id="KW-1185">Reference proteome</keyword>
<protein>
    <submittedName>
        <fullName evidence="1">Uncharacterized protein</fullName>
    </submittedName>
</protein>
<comment type="caution">
    <text evidence="1">The sequence shown here is derived from an EMBL/GenBank/DDBJ whole genome shotgun (WGS) entry which is preliminary data.</text>
</comment>
<name>A0AAD5KKZ5_9FUNG</name>
<evidence type="ECO:0000313" key="2">
    <source>
        <dbReference type="Proteomes" id="UP001209540"/>
    </source>
</evidence>
<organism evidence="1 2">
    <name type="scientific">Phascolomyces articulosus</name>
    <dbReference type="NCBI Taxonomy" id="60185"/>
    <lineage>
        <taxon>Eukaryota</taxon>
        <taxon>Fungi</taxon>
        <taxon>Fungi incertae sedis</taxon>
        <taxon>Mucoromycota</taxon>
        <taxon>Mucoromycotina</taxon>
        <taxon>Mucoromycetes</taxon>
        <taxon>Mucorales</taxon>
        <taxon>Lichtheimiaceae</taxon>
        <taxon>Phascolomyces</taxon>
    </lineage>
</organism>
<accession>A0AAD5KKZ5</accession>
<evidence type="ECO:0000313" key="1">
    <source>
        <dbReference type="EMBL" id="KAI9274531.1"/>
    </source>
</evidence>
<dbReference type="AlphaFoldDB" id="A0AAD5KKZ5"/>
<reference evidence="1" key="2">
    <citation type="submission" date="2023-02" db="EMBL/GenBank/DDBJ databases">
        <authorList>
            <consortium name="DOE Joint Genome Institute"/>
            <person name="Mondo S.J."/>
            <person name="Chang Y."/>
            <person name="Wang Y."/>
            <person name="Ahrendt S."/>
            <person name="Andreopoulos W."/>
            <person name="Barry K."/>
            <person name="Beard J."/>
            <person name="Benny G.L."/>
            <person name="Blankenship S."/>
            <person name="Bonito G."/>
            <person name="Cuomo C."/>
            <person name="Desiro A."/>
            <person name="Gervers K.A."/>
            <person name="Hundley H."/>
            <person name="Kuo A."/>
            <person name="LaButti K."/>
            <person name="Lang B.F."/>
            <person name="Lipzen A."/>
            <person name="O'Donnell K."/>
            <person name="Pangilinan J."/>
            <person name="Reynolds N."/>
            <person name="Sandor L."/>
            <person name="Smith M.W."/>
            <person name="Tsang A."/>
            <person name="Grigoriev I.V."/>
            <person name="Stajich J.E."/>
            <person name="Spatafora J.W."/>
        </authorList>
    </citation>
    <scope>NUCLEOTIDE SEQUENCE</scope>
    <source>
        <strain evidence="1">RSA 2281</strain>
    </source>
</reference>
<dbReference type="Proteomes" id="UP001209540">
    <property type="component" value="Unassembled WGS sequence"/>
</dbReference>
<dbReference type="EMBL" id="JAIXMP010000004">
    <property type="protein sequence ID" value="KAI9274531.1"/>
    <property type="molecule type" value="Genomic_DNA"/>
</dbReference>
<proteinExistence type="predicted"/>
<reference evidence="1" key="1">
    <citation type="journal article" date="2022" name="IScience">
        <title>Evolution of zygomycete secretomes and the origins of terrestrial fungal ecologies.</title>
        <authorList>
            <person name="Chang Y."/>
            <person name="Wang Y."/>
            <person name="Mondo S."/>
            <person name="Ahrendt S."/>
            <person name="Andreopoulos W."/>
            <person name="Barry K."/>
            <person name="Beard J."/>
            <person name="Benny G.L."/>
            <person name="Blankenship S."/>
            <person name="Bonito G."/>
            <person name="Cuomo C."/>
            <person name="Desiro A."/>
            <person name="Gervers K.A."/>
            <person name="Hundley H."/>
            <person name="Kuo A."/>
            <person name="LaButti K."/>
            <person name="Lang B.F."/>
            <person name="Lipzen A."/>
            <person name="O'Donnell K."/>
            <person name="Pangilinan J."/>
            <person name="Reynolds N."/>
            <person name="Sandor L."/>
            <person name="Smith M.E."/>
            <person name="Tsang A."/>
            <person name="Grigoriev I.V."/>
            <person name="Stajich J.E."/>
            <person name="Spatafora J.W."/>
        </authorList>
    </citation>
    <scope>NUCLEOTIDE SEQUENCE</scope>
    <source>
        <strain evidence="1">RSA 2281</strain>
    </source>
</reference>
<gene>
    <name evidence="1" type="ORF">BDA99DRAFT_533164</name>
</gene>